<feature type="compositionally biased region" description="Polar residues" evidence="5">
    <location>
        <begin position="256"/>
        <end position="268"/>
    </location>
</feature>
<name>A0A0L9UV57_PHAAN</name>
<sequence>MEMNDGESLVFPPSPNPAETPNIPSSKEPTEELEAEPAMVETARSSVNSENEPNPTMEFPFSSTYDDNSEYPKPIIMIVPAGEDIVSTILNYACDQDVSIMVHHASGPISEVHISNPLSPSNDSTFQGNMHMFFLSGVYTKCLSPSPPKNVPFSFFNIQFFREHVPQVYGGLVGNKLIAEQPVPVTATVFKEHDYYEYNGRVSRITAPNVQPSIVSNDPNATTTDDNNTVHQTGFLTGDSISSAMDPSSPIDFSNLYENNPTNPGDDY</sequence>
<organism evidence="7 8">
    <name type="scientific">Phaseolus angularis</name>
    <name type="common">Azuki bean</name>
    <name type="synonym">Vigna angularis</name>
    <dbReference type="NCBI Taxonomy" id="3914"/>
    <lineage>
        <taxon>Eukaryota</taxon>
        <taxon>Viridiplantae</taxon>
        <taxon>Streptophyta</taxon>
        <taxon>Embryophyta</taxon>
        <taxon>Tracheophyta</taxon>
        <taxon>Spermatophyta</taxon>
        <taxon>Magnoliopsida</taxon>
        <taxon>eudicotyledons</taxon>
        <taxon>Gunneridae</taxon>
        <taxon>Pentapetalae</taxon>
        <taxon>rosids</taxon>
        <taxon>fabids</taxon>
        <taxon>Fabales</taxon>
        <taxon>Fabaceae</taxon>
        <taxon>Papilionoideae</taxon>
        <taxon>50 kb inversion clade</taxon>
        <taxon>NPAAA clade</taxon>
        <taxon>indigoferoid/millettioid clade</taxon>
        <taxon>Phaseoleae</taxon>
        <taxon>Vigna</taxon>
    </lineage>
</organism>
<dbReference type="OrthoDB" id="1435163at2759"/>
<dbReference type="AlphaFoldDB" id="A0A0L9UV57"/>
<evidence type="ECO:0000313" key="8">
    <source>
        <dbReference type="Proteomes" id="UP000053144"/>
    </source>
</evidence>
<feature type="compositionally biased region" description="Polar residues" evidence="5">
    <location>
        <begin position="230"/>
        <end position="246"/>
    </location>
</feature>
<dbReference type="SUPFAM" id="SSF117856">
    <property type="entry name" value="AF0104/ALDC/Ptd012-like"/>
    <property type="match status" value="1"/>
</dbReference>
<evidence type="ECO:0000256" key="5">
    <source>
        <dbReference type="SAM" id="MobiDB-lite"/>
    </source>
</evidence>
<accession>A0A0L9UV57</accession>
<dbReference type="PANTHER" id="PTHR31100">
    <property type="entry name" value="AT-HOOK MOTIF NUCLEAR-LOCALIZED PROTEIN 15"/>
    <property type="match status" value="1"/>
</dbReference>
<feature type="domain" description="PPC" evidence="6">
    <location>
        <begin position="69"/>
        <end position="213"/>
    </location>
</feature>
<keyword evidence="2" id="KW-0238">DNA-binding</keyword>
<dbReference type="GO" id="GO:0005634">
    <property type="term" value="C:nucleus"/>
    <property type="evidence" value="ECO:0007669"/>
    <property type="project" value="TreeGrafter"/>
</dbReference>
<dbReference type="Pfam" id="PF03479">
    <property type="entry name" value="PCC"/>
    <property type="match status" value="1"/>
</dbReference>
<evidence type="ECO:0000256" key="2">
    <source>
        <dbReference type="ARBA" id="ARBA00023125"/>
    </source>
</evidence>
<dbReference type="OMA" id="PIIMIVP"/>
<keyword evidence="1" id="KW-0805">Transcription regulation</keyword>
<dbReference type="Gene3D" id="3.30.1330.80">
    <property type="entry name" value="Hypothetical protein, similar to alpha- acetolactate decarboxylase, domain 2"/>
    <property type="match status" value="1"/>
</dbReference>
<feature type="compositionally biased region" description="Polar residues" evidence="5">
    <location>
        <begin position="43"/>
        <end position="54"/>
    </location>
</feature>
<evidence type="ECO:0000313" key="7">
    <source>
        <dbReference type="EMBL" id="KOM46643.1"/>
    </source>
</evidence>
<evidence type="ECO:0000256" key="4">
    <source>
        <dbReference type="ARBA" id="ARBA00023242"/>
    </source>
</evidence>
<dbReference type="Gramene" id="KOM46643">
    <property type="protein sequence ID" value="KOM46643"/>
    <property type="gene ID" value="LR48_Vigan07g034700"/>
</dbReference>
<dbReference type="Proteomes" id="UP000053144">
    <property type="component" value="Chromosome 7"/>
</dbReference>
<feature type="region of interest" description="Disordered" evidence="5">
    <location>
        <begin position="1"/>
        <end position="56"/>
    </location>
</feature>
<gene>
    <name evidence="7" type="ORF">LR48_Vigan07g034700</name>
</gene>
<keyword evidence="4" id="KW-0539">Nucleus</keyword>
<evidence type="ECO:0000256" key="3">
    <source>
        <dbReference type="ARBA" id="ARBA00023163"/>
    </source>
</evidence>
<evidence type="ECO:0000259" key="6">
    <source>
        <dbReference type="PROSITE" id="PS51742"/>
    </source>
</evidence>
<feature type="region of interest" description="Disordered" evidence="5">
    <location>
        <begin position="210"/>
        <end position="268"/>
    </location>
</feature>
<dbReference type="EMBL" id="CM003377">
    <property type="protein sequence ID" value="KOM46643.1"/>
    <property type="molecule type" value="Genomic_DNA"/>
</dbReference>
<dbReference type="PANTHER" id="PTHR31100:SF69">
    <property type="entry name" value="AT-HOOK MOTIF NUCLEAR-LOCALIZED PROTEIN 17-RELATED"/>
    <property type="match status" value="1"/>
</dbReference>
<proteinExistence type="predicted"/>
<reference evidence="8" key="1">
    <citation type="journal article" date="2015" name="Proc. Natl. Acad. Sci. U.S.A.">
        <title>Genome sequencing of adzuki bean (Vigna angularis) provides insight into high starch and low fat accumulation and domestication.</title>
        <authorList>
            <person name="Yang K."/>
            <person name="Tian Z."/>
            <person name="Chen C."/>
            <person name="Luo L."/>
            <person name="Zhao B."/>
            <person name="Wang Z."/>
            <person name="Yu L."/>
            <person name="Li Y."/>
            <person name="Sun Y."/>
            <person name="Li W."/>
            <person name="Chen Y."/>
            <person name="Li Y."/>
            <person name="Zhang Y."/>
            <person name="Ai D."/>
            <person name="Zhao J."/>
            <person name="Shang C."/>
            <person name="Ma Y."/>
            <person name="Wu B."/>
            <person name="Wang M."/>
            <person name="Gao L."/>
            <person name="Sun D."/>
            <person name="Zhang P."/>
            <person name="Guo F."/>
            <person name="Wang W."/>
            <person name="Li Y."/>
            <person name="Wang J."/>
            <person name="Varshney R.K."/>
            <person name="Wang J."/>
            <person name="Ling H.Q."/>
            <person name="Wan P."/>
        </authorList>
    </citation>
    <scope>NUCLEOTIDE SEQUENCE</scope>
    <source>
        <strain evidence="8">cv. Jingnong 6</strain>
    </source>
</reference>
<feature type="compositionally biased region" description="Low complexity" evidence="5">
    <location>
        <begin position="217"/>
        <end position="229"/>
    </location>
</feature>
<dbReference type="STRING" id="3914.A0A0L9UV57"/>
<dbReference type="GO" id="GO:0003680">
    <property type="term" value="F:minor groove of adenine-thymine-rich DNA binding"/>
    <property type="evidence" value="ECO:0007669"/>
    <property type="project" value="InterPro"/>
</dbReference>
<keyword evidence="3" id="KW-0804">Transcription</keyword>
<evidence type="ECO:0000256" key="1">
    <source>
        <dbReference type="ARBA" id="ARBA00023015"/>
    </source>
</evidence>
<dbReference type="InterPro" id="IPR005175">
    <property type="entry name" value="PPC_dom"/>
</dbReference>
<protein>
    <recommendedName>
        <fullName evidence="6">PPC domain-containing protein</fullName>
    </recommendedName>
</protein>
<dbReference type="PROSITE" id="PS51742">
    <property type="entry name" value="PPC"/>
    <property type="match status" value="1"/>
</dbReference>
<dbReference type="InterPro" id="IPR014476">
    <property type="entry name" value="AHL15-29"/>
</dbReference>
<dbReference type="GO" id="GO:0003700">
    <property type="term" value="F:DNA-binding transcription factor activity"/>
    <property type="evidence" value="ECO:0007669"/>
    <property type="project" value="TreeGrafter"/>
</dbReference>
<dbReference type="KEGG" id="var:108336526"/>